<protein>
    <recommendedName>
        <fullName evidence="3">VOC domain-containing protein</fullName>
    </recommendedName>
</protein>
<dbReference type="InterPro" id="IPR029068">
    <property type="entry name" value="Glyas_Bleomycin-R_OHBP_Dase"/>
</dbReference>
<organism evidence="1 2">
    <name type="scientific">Stakelama tenebrarum</name>
    <dbReference type="NCBI Taxonomy" id="2711215"/>
    <lineage>
        <taxon>Bacteria</taxon>
        <taxon>Pseudomonadati</taxon>
        <taxon>Pseudomonadota</taxon>
        <taxon>Alphaproteobacteria</taxon>
        <taxon>Sphingomonadales</taxon>
        <taxon>Sphingomonadaceae</taxon>
        <taxon>Stakelama</taxon>
    </lineage>
</organism>
<keyword evidence="2" id="KW-1185">Reference proteome</keyword>
<accession>A0A6G6Y757</accession>
<dbReference type="Gene3D" id="3.10.180.10">
    <property type="entry name" value="2,3-Dihydroxybiphenyl 1,2-Dioxygenase, domain 1"/>
    <property type="match status" value="1"/>
</dbReference>
<proteinExistence type="predicted"/>
<evidence type="ECO:0000313" key="1">
    <source>
        <dbReference type="EMBL" id="QIG80755.1"/>
    </source>
</evidence>
<evidence type="ECO:0000313" key="2">
    <source>
        <dbReference type="Proteomes" id="UP000501568"/>
    </source>
</evidence>
<dbReference type="AlphaFoldDB" id="A0A6G6Y757"/>
<gene>
    <name evidence="1" type="ORF">G5C33_13815</name>
</gene>
<name>A0A6G6Y757_9SPHN</name>
<dbReference type="EMBL" id="CP049109">
    <property type="protein sequence ID" value="QIG80755.1"/>
    <property type="molecule type" value="Genomic_DNA"/>
</dbReference>
<evidence type="ECO:0008006" key="3">
    <source>
        <dbReference type="Google" id="ProtNLM"/>
    </source>
</evidence>
<dbReference type="RefSeq" id="WP_165327763.1">
    <property type="nucleotide sequence ID" value="NZ_CP049109.1"/>
</dbReference>
<dbReference type="KEGG" id="spzr:G5C33_13815"/>
<reference evidence="1 2" key="1">
    <citation type="submission" date="2020-02" db="EMBL/GenBank/DDBJ databases">
        <authorList>
            <person name="Zheng R.K."/>
            <person name="Sun C.M."/>
        </authorList>
    </citation>
    <scope>NUCLEOTIDE SEQUENCE [LARGE SCALE GENOMIC DNA]</scope>
    <source>
        <strain evidence="2">zrk23</strain>
    </source>
</reference>
<dbReference type="Proteomes" id="UP000501568">
    <property type="component" value="Chromosome"/>
</dbReference>
<sequence>MREGYLQHAYVTRDFDATIAELRRVHGIGPFKEMRDLTINVRSGPVTGHFGLAFLNGTQFEVIAPQSGDVDFYLEALADQPLMQFHHHGRYFPDRPGFDAAMARARDRWRIVVEENAFGGTYAYADARAEFGHYLEYYCFDPDSHFEGVPVY</sequence>